<gene>
    <name evidence="3" type="primary">msmE</name>
    <name evidence="3" type="ORF">MES5069_780006</name>
</gene>
<proteinExistence type="predicted"/>
<evidence type="ECO:0000259" key="2">
    <source>
        <dbReference type="PROSITE" id="PS50208"/>
    </source>
</evidence>
<protein>
    <submittedName>
        <fullName evidence="3">Multiple sugar-binding protein</fullName>
    </submittedName>
</protein>
<dbReference type="Pfam" id="PF00656">
    <property type="entry name" value="Peptidase_C14"/>
    <property type="match status" value="1"/>
</dbReference>
<dbReference type="EMBL" id="CAKXZT010000177">
    <property type="protein sequence ID" value="CAH2409271.1"/>
    <property type="molecule type" value="Genomic_DNA"/>
</dbReference>
<dbReference type="Pfam" id="PF01471">
    <property type="entry name" value="PG_binding_1"/>
    <property type="match status" value="1"/>
</dbReference>
<dbReference type="InterPro" id="IPR006059">
    <property type="entry name" value="SBP"/>
</dbReference>
<dbReference type="SUPFAM" id="SSF47090">
    <property type="entry name" value="PGBD-like"/>
    <property type="match status" value="1"/>
</dbReference>
<keyword evidence="1" id="KW-0574">Periplasm</keyword>
<comment type="caution">
    <text evidence="3">The sequence shown here is derived from an EMBL/GenBank/DDBJ whole genome shotgun (WGS) entry which is preliminary data.</text>
</comment>
<evidence type="ECO:0000313" key="4">
    <source>
        <dbReference type="Proteomes" id="UP001153050"/>
    </source>
</evidence>
<dbReference type="InterPro" id="IPR036366">
    <property type="entry name" value="PGBDSf"/>
</dbReference>
<dbReference type="InterPro" id="IPR029030">
    <property type="entry name" value="Caspase-like_dom_sf"/>
</dbReference>
<dbReference type="Pfam" id="PF01547">
    <property type="entry name" value="SBP_bac_1"/>
    <property type="match status" value="1"/>
</dbReference>
<keyword evidence="4" id="KW-1185">Reference proteome</keyword>
<dbReference type="PANTHER" id="PTHR22576">
    <property type="entry name" value="MUCOSA ASSOCIATED LYMPHOID TISSUE LYMPHOMA TRANSLOCATION PROTEIN 1/PARACASPASE"/>
    <property type="match status" value="1"/>
</dbReference>
<evidence type="ECO:0000256" key="1">
    <source>
        <dbReference type="ARBA" id="ARBA00022764"/>
    </source>
</evidence>
<dbReference type="SUPFAM" id="SSF53850">
    <property type="entry name" value="Periplasmic binding protein-like II"/>
    <property type="match status" value="1"/>
</dbReference>
<dbReference type="InterPro" id="IPR001309">
    <property type="entry name" value="Pept_C14_p20"/>
</dbReference>
<dbReference type="InterPro" id="IPR052039">
    <property type="entry name" value="Caspase-related_regulators"/>
</dbReference>
<dbReference type="InterPro" id="IPR002477">
    <property type="entry name" value="Peptidoglycan-bd-like"/>
</dbReference>
<dbReference type="InterPro" id="IPR036365">
    <property type="entry name" value="PGBD-like_sf"/>
</dbReference>
<dbReference type="Gene3D" id="3.40.50.1460">
    <property type="match status" value="1"/>
</dbReference>
<reference evidence="3 4" key="1">
    <citation type="submission" date="2022-03" db="EMBL/GenBank/DDBJ databases">
        <authorList>
            <person name="Brunel B."/>
        </authorList>
    </citation>
    <scope>NUCLEOTIDE SEQUENCE [LARGE SCALE GENOMIC DNA]</scope>
    <source>
        <strain evidence="3">STM5069sample</strain>
    </source>
</reference>
<dbReference type="PANTHER" id="PTHR22576:SF37">
    <property type="entry name" value="MUCOSA-ASSOCIATED LYMPHOID TISSUE LYMPHOMA TRANSLOCATION PROTEIN 1"/>
    <property type="match status" value="1"/>
</dbReference>
<accession>A0ABN8KHL1</accession>
<evidence type="ECO:0000313" key="3">
    <source>
        <dbReference type="EMBL" id="CAH2409271.1"/>
    </source>
</evidence>
<dbReference type="InterPro" id="IPR011600">
    <property type="entry name" value="Pept_C14_caspase"/>
</dbReference>
<dbReference type="Gene3D" id="3.40.190.10">
    <property type="entry name" value="Periplasmic binding protein-like II"/>
    <property type="match status" value="2"/>
</dbReference>
<feature type="domain" description="Caspase family p20" evidence="2">
    <location>
        <begin position="38"/>
        <end position="168"/>
    </location>
</feature>
<sequence>MRPGLLFRFLAFQNTLAATFALILAAAISVAFTDSALAQRIALVIGNGKYQSAGTLENPPKDSAAIAEKLRELDFKVTMAIDSDLRGMRASLQAFTEAASSAEIAVIFYAGHAIQVDGENYLIPVDAKIRSRDDLSPSAVRAGEIYESLLKARPQVTVLILDACRDNPFTKAVKAPAGLASGSASSAMLVKHPNSGGAIIGFAAAPGAVAYDGGAGNSPYTTALLQWIDRPGLELATMLRRVRSTVVELTRGAQVPWVEEALLREVYMHPSDPAAIAKLESGEKLQVALLDTMRALDNPEEKMAASEFYKRFTGNDQATHLVLGESAENQQNPDNAFATQALVWLSIRQSRDPEDFRKFLASYPEGPFALLAAARLERVEADRFKVASLTNKTGILIVGETSVTAVTPLPSEAMVPGASTDATKALQDAPAQPQLPAAKTAPVAGRAEAKVVRPEALGPAASQGQQVAALETDDQLEREAELGLSRDALSGVQMLLAASGNYSGAIDANFGPRTRGAIAAFQKSAGLADSGYLNRATLQGLTNQYARKALSGLTHASARAAVHLVAAVASRGPGARPITLRVAAMSRNDQVHAFWNNLAQDFEAAHPGYRVEITHQPDYEYKERLLSMLGSPTPPDIMHTWGGGHLEALRDAGFARDLTQEMSDGWAMEFRPGVLQSFTQDGRIYGVPSSVELVSLWTNKALLEKAGVKREQLATWDGFLRAVRQLRSAGIVPIAIGGRDRWQFQFLYGMLAEQIGGRDAFAKAYAGGSDGFIAQPFVVAGDRLRQLADLDPFQPDFLSVGEGDAGMLFSKGKAAMMVTGNWRLNTMRWNWPGGFDRMKNELMRLELPGTAHGVDGAATYGGADGYVINSKAPDMAVELLRVLASPAVQTRIAELADSVPSVSGADLGVSDPFVSEVADTLLRSSYHQLYYDQALGPEAGEVVNDVATRLATGQLGGKEAARQIDRAWQQALHERSDQPVPIKP</sequence>
<dbReference type="SUPFAM" id="SSF52129">
    <property type="entry name" value="Caspase-like"/>
    <property type="match status" value="1"/>
</dbReference>
<dbReference type="Proteomes" id="UP001153050">
    <property type="component" value="Unassembled WGS sequence"/>
</dbReference>
<name>A0ABN8KHL1_9HYPH</name>
<dbReference type="RefSeq" id="WP_254022377.1">
    <property type="nucleotide sequence ID" value="NZ_CAKXZT010000177.1"/>
</dbReference>
<organism evidence="3 4">
    <name type="scientific">Mesorhizobium escarrei</name>
    <dbReference type="NCBI Taxonomy" id="666018"/>
    <lineage>
        <taxon>Bacteria</taxon>
        <taxon>Pseudomonadati</taxon>
        <taxon>Pseudomonadota</taxon>
        <taxon>Alphaproteobacteria</taxon>
        <taxon>Hyphomicrobiales</taxon>
        <taxon>Phyllobacteriaceae</taxon>
        <taxon>Mesorhizobium</taxon>
    </lineage>
</organism>
<dbReference type="Gene3D" id="1.10.101.10">
    <property type="entry name" value="PGBD-like superfamily/PGBD"/>
    <property type="match status" value="1"/>
</dbReference>
<dbReference type="PROSITE" id="PS50208">
    <property type="entry name" value="CASPASE_P20"/>
    <property type="match status" value="1"/>
</dbReference>